<sequence>MPPHSGGADDPRSAMDVFLTQFISAAVIGALSPAAVLATIAVLAADRHALRNAVCLLLGWTFVLVALAAFMRLVLGAGGGGLADSTKAILNLILGQVLISFGLRRIVGHRVGAQVVAHTPGWMQALDDLTALKALGMGALLLLISPADLAVYLSALQGIQGADLSDPILANLALVVAIDLCILMPLSIYVLMPRRASHILGAGRTWLIAHMHAVAAGSMLVFGALLTLSGALHLLT</sequence>
<gene>
    <name evidence="2" type="ORF">OJ997_24215</name>
</gene>
<feature type="transmembrane region" description="Helical" evidence="1">
    <location>
        <begin position="57"/>
        <end position="82"/>
    </location>
</feature>
<feature type="transmembrane region" description="Helical" evidence="1">
    <location>
        <begin position="168"/>
        <end position="192"/>
    </location>
</feature>
<dbReference type="InterPro" id="IPR021315">
    <property type="entry name" value="Gap/Sap"/>
</dbReference>
<comment type="caution">
    <text evidence="2">The sequence shown here is derived from an EMBL/GenBank/DDBJ whole genome shotgun (WGS) entry which is preliminary data.</text>
</comment>
<organism evidence="2 3">
    <name type="scientific">Solirubrobacter phytolaccae</name>
    <dbReference type="NCBI Taxonomy" id="1404360"/>
    <lineage>
        <taxon>Bacteria</taxon>
        <taxon>Bacillati</taxon>
        <taxon>Actinomycetota</taxon>
        <taxon>Thermoleophilia</taxon>
        <taxon>Solirubrobacterales</taxon>
        <taxon>Solirubrobacteraceae</taxon>
        <taxon>Solirubrobacter</taxon>
    </lineage>
</organism>
<accession>A0A9X3NCD0</accession>
<proteinExistence type="predicted"/>
<evidence type="ECO:0000313" key="2">
    <source>
        <dbReference type="EMBL" id="MDA0183436.1"/>
    </source>
</evidence>
<evidence type="ECO:0000256" key="1">
    <source>
        <dbReference type="SAM" id="Phobius"/>
    </source>
</evidence>
<feature type="transmembrane region" description="Helical" evidence="1">
    <location>
        <begin position="22"/>
        <end position="45"/>
    </location>
</feature>
<feature type="transmembrane region" description="Helical" evidence="1">
    <location>
        <begin position="88"/>
        <end position="107"/>
    </location>
</feature>
<keyword evidence="1" id="KW-0812">Transmembrane</keyword>
<dbReference type="EMBL" id="JAPDDP010000053">
    <property type="protein sequence ID" value="MDA0183436.1"/>
    <property type="molecule type" value="Genomic_DNA"/>
</dbReference>
<keyword evidence="3" id="KW-1185">Reference proteome</keyword>
<dbReference type="Pfam" id="PF11139">
    <property type="entry name" value="SfLAP"/>
    <property type="match status" value="1"/>
</dbReference>
<dbReference type="Proteomes" id="UP001147653">
    <property type="component" value="Unassembled WGS sequence"/>
</dbReference>
<reference evidence="2" key="1">
    <citation type="submission" date="2022-10" db="EMBL/GenBank/DDBJ databases">
        <title>The WGS of Solirubrobacter phytolaccae KCTC 29190.</title>
        <authorList>
            <person name="Jiang Z."/>
        </authorList>
    </citation>
    <scope>NUCLEOTIDE SEQUENCE</scope>
    <source>
        <strain evidence="2">KCTC 29190</strain>
    </source>
</reference>
<protein>
    <submittedName>
        <fullName evidence="2">GAP family protein</fullName>
    </submittedName>
</protein>
<dbReference type="AlphaFoldDB" id="A0A9X3NCD0"/>
<dbReference type="RefSeq" id="WP_270027824.1">
    <property type="nucleotide sequence ID" value="NZ_JAPDDP010000053.1"/>
</dbReference>
<evidence type="ECO:0000313" key="3">
    <source>
        <dbReference type="Proteomes" id="UP001147653"/>
    </source>
</evidence>
<keyword evidence="1" id="KW-0472">Membrane</keyword>
<name>A0A9X3NCD0_9ACTN</name>
<feature type="transmembrane region" description="Helical" evidence="1">
    <location>
        <begin position="213"/>
        <end position="235"/>
    </location>
</feature>
<keyword evidence="1" id="KW-1133">Transmembrane helix</keyword>
<feature type="transmembrane region" description="Helical" evidence="1">
    <location>
        <begin position="134"/>
        <end position="156"/>
    </location>
</feature>